<gene>
    <name evidence="2" type="ORF">GCM10008090_03670</name>
</gene>
<dbReference type="Proteomes" id="UP000614811">
    <property type="component" value="Unassembled WGS sequence"/>
</dbReference>
<evidence type="ECO:0000313" key="2">
    <source>
        <dbReference type="EMBL" id="GGZ98459.1"/>
    </source>
</evidence>
<sequence>MKKFLFVLATGLLLCLTLPKSAYAGFPNDFSDVTWIDPDISGWAQTSRITVDVRGSRLSVNDTKRTVWPARFHTTLNNNCCNRSLWMFIKFKGRWYATTFEYMRFGQIDKNVEAVRGRQMKRMPFSGPGVEWHPAEGEVYGFMTSGMARFNLDNVNVRERSNVALYRWGVGPTDNANFEEVPRRPNGHPITGGEPVEPVEECVEPEPPAEVINTHVYRGEAIGQLVVTGSTNQTAEFRENVTIEVSDTRSVAFRVDDEFFISQVGQNGNFSGRFTFDIGNAGICIVDIDVIGNVSGKTASGSASGNDSCAGNTASFTATFSASSTTAPSYLDLRPPLPTPRSVCNPPNVSPAINLLLFGDNE</sequence>
<reference evidence="2" key="1">
    <citation type="journal article" date="2014" name="Int. J. Syst. Evol. Microbiol.">
        <title>Complete genome sequence of Corynebacterium casei LMG S-19264T (=DSM 44701T), isolated from a smear-ripened cheese.</title>
        <authorList>
            <consortium name="US DOE Joint Genome Institute (JGI-PGF)"/>
            <person name="Walter F."/>
            <person name="Albersmeier A."/>
            <person name="Kalinowski J."/>
            <person name="Ruckert C."/>
        </authorList>
    </citation>
    <scope>NUCLEOTIDE SEQUENCE</scope>
    <source>
        <strain evidence="2">KCTC 12711</strain>
    </source>
</reference>
<feature type="signal peptide" evidence="1">
    <location>
        <begin position="1"/>
        <end position="24"/>
    </location>
</feature>
<reference evidence="2" key="2">
    <citation type="submission" date="2020-09" db="EMBL/GenBank/DDBJ databases">
        <authorList>
            <person name="Sun Q."/>
            <person name="Kim S."/>
        </authorList>
    </citation>
    <scope>NUCLEOTIDE SEQUENCE</scope>
    <source>
        <strain evidence="2">KCTC 12711</strain>
    </source>
</reference>
<dbReference type="EMBL" id="BMXA01000001">
    <property type="protein sequence ID" value="GGZ98459.1"/>
    <property type="molecule type" value="Genomic_DNA"/>
</dbReference>
<name>A0A918RGT1_9GAMM</name>
<dbReference type="AlphaFoldDB" id="A0A918RGT1"/>
<accession>A0A918RGT1</accession>
<evidence type="ECO:0000313" key="3">
    <source>
        <dbReference type="Proteomes" id="UP000614811"/>
    </source>
</evidence>
<proteinExistence type="predicted"/>
<comment type="caution">
    <text evidence="2">The sequence shown here is derived from an EMBL/GenBank/DDBJ whole genome shotgun (WGS) entry which is preliminary data.</text>
</comment>
<dbReference type="RefSeq" id="WP_189398299.1">
    <property type="nucleotide sequence ID" value="NZ_BMXA01000001.1"/>
</dbReference>
<organism evidence="2 3">
    <name type="scientific">Arenicella chitinivorans</name>
    <dbReference type="NCBI Taxonomy" id="1329800"/>
    <lineage>
        <taxon>Bacteria</taxon>
        <taxon>Pseudomonadati</taxon>
        <taxon>Pseudomonadota</taxon>
        <taxon>Gammaproteobacteria</taxon>
        <taxon>Arenicellales</taxon>
        <taxon>Arenicellaceae</taxon>
        <taxon>Arenicella</taxon>
    </lineage>
</organism>
<keyword evidence="1" id="KW-0732">Signal</keyword>
<keyword evidence="3" id="KW-1185">Reference proteome</keyword>
<evidence type="ECO:0000256" key="1">
    <source>
        <dbReference type="SAM" id="SignalP"/>
    </source>
</evidence>
<protein>
    <submittedName>
        <fullName evidence="2">Uncharacterized protein</fullName>
    </submittedName>
</protein>
<feature type="chain" id="PRO_5037640682" evidence="1">
    <location>
        <begin position="25"/>
        <end position="362"/>
    </location>
</feature>